<proteinExistence type="predicted"/>
<evidence type="ECO:0000256" key="1">
    <source>
        <dbReference type="SAM" id="MobiDB-lite"/>
    </source>
</evidence>
<protein>
    <submittedName>
        <fullName evidence="2">Uncharacterized protein</fullName>
    </submittedName>
</protein>
<feature type="compositionally biased region" description="Low complexity" evidence="1">
    <location>
        <begin position="85"/>
        <end position="131"/>
    </location>
</feature>
<feature type="region of interest" description="Disordered" evidence="1">
    <location>
        <begin position="39"/>
        <end position="159"/>
    </location>
</feature>
<name>A0A3S5AB93_9PLAT</name>
<feature type="compositionally biased region" description="Basic and acidic residues" evidence="1">
    <location>
        <begin position="59"/>
        <end position="77"/>
    </location>
</feature>
<dbReference type="Proteomes" id="UP000784294">
    <property type="component" value="Unassembled WGS sequence"/>
</dbReference>
<dbReference type="AlphaFoldDB" id="A0A3S5AB93"/>
<organism evidence="2 3">
    <name type="scientific">Protopolystoma xenopodis</name>
    <dbReference type="NCBI Taxonomy" id="117903"/>
    <lineage>
        <taxon>Eukaryota</taxon>
        <taxon>Metazoa</taxon>
        <taxon>Spiralia</taxon>
        <taxon>Lophotrochozoa</taxon>
        <taxon>Platyhelminthes</taxon>
        <taxon>Monogenea</taxon>
        <taxon>Polyopisthocotylea</taxon>
        <taxon>Polystomatidea</taxon>
        <taxon>Polystomatidae</taxon>
        <taxon>Protopolystoma</taxon>
    </lineage>
</organism>
<accession>A0A3S5AB93</accession>
<dbReference type="EMBL" id="CAAALY010012983">
    <property type="protein sequence ID" value="VEL11825.1"/>
    <property type="molecule type" value="Genomic_DNA"/>
</dbReference>
<reference evidence="2" key="1">
    <citation type="submission" date="2018-11" db="EMBL/GenBank/DDBJ databases">
        <authorList>
            <consortium name="Pathogen Informatics"/>
        </authorList>
    </citation>
    <scope>NUCLEOTIDE SEQUENCE</scope>
</reference>
<sequence length="188" mass="20729">EGNPSIGASNDSHTLASDSAQIIVFLTDGEQGQLHNFHHRSNAANDDVDVSLPSDQSEEERVTEQKIRTSEPKESRRWRSRKYHSSLSLSSESSTTSDKVKTKTNSYFKKTSGGATSSSSTSSSSTETDSTLIGPRLPKNSSLPQGHLSGEEDNESNFERGQLYPSQRLLPFNLIDLQLFFELIYVAT</sequence>
<evidence type="ECO:0000313" key="2">
    <source>
        <dbReference type="EMBL" id="VEL11825.1"/>
    </source>
</evidence>
<feature type="non-terminal residue" evidence="2">
    <location>
        <position position="1"/>
    </location>
</feature>
<evidence type="ECO:0000313" key="3">
    <source>
        <dbReference type="Proteomes" id="UP000784294"/>
    </source>
</evidence>
<gene>
    <name evidence="2" type="ORF">PXEA_LOCUS5265</name>
</gene>
<keyword evidence="3" id="KW-1185">Reference proteome</keyword>
<comment type="caution">
    <text evidence="2">The sequence shown here is derived from an EMBL/GenBank/DDBJ whole genome shotgun (WGS) entry which is preliminary data.</text>
</comment>